<organism evidence="1 2">
    <name type="scientific">Actinomadura adrarensis</name>
    <dbReference type="NCBI Taxonomy" id="1819600"/>
    <lineage>
        <taxon>Bacteria</taxon>
        <taxon>Bacillati</taxon>
        <taxon>Actinomycetota</taxon>
        <taxon>Actinomycetes</taxon>
        <taxon>Streptosporangiales</taxon>
        <taxon>Thermomonosporaceae</taxon>
        <taxon>Actinomadura</taxon>
    </lineage>
</organism>
<dbReference type="SUPFAM" id="SSF55961">
    <property type="entry name" value="Bet v1-like"/>
    <property type="match status" value="1"/>
</dbReference>
<dbReference type="EMBL" id="JBHTIR010000299">
    <property type="protein sequence ID" value="MFD0851256.1"/>
    <property type="molecule type" value="Genomic_DNA"/>
</dbReference>
<accession>A0ABW3C9X0</accession>
<dbReference type="Proteomes" id="UP001597083">
    <property type="component" value="Unassembled WGS sequence"/>
</dbReference>
<reference evidence="2" key="1">
    <citation type="journal article" date="2019" name="Int. J. Syst. Evol. Microbiol.">
        <title>The Global Catalogue of Microorganisms (GCM) 10K type strain sequencing project: providing services to taxonomists for standard genome sequencing and annotation.</title>
        <authorList>
            <consortium name="The Broad Institute Genomics Platform"/>
            <consortium name="The Broad Institute Genome Sequencing Center for Infectious Disease"/>
            <person name="Wu L."/>
            <person name="Ma J."/>
        </authorList>
    </citation>
    <scope>NUCLEOTIDE SEQUENCE [LARGE SCALE GENOMIC DNA]</scope>
    <source>
        <strain evidence="2">JCM 31696</strain>
    </source>
</reference>
<keyword evidence="2" id="KW-1185">Reference proteome</keyword>
<sequence length="144" mass="16248">EALRHPASFLYVARGILGLPALAGRTDPMREGERGRSLLLLFHVVPFARYTIHVVELDASTRTIRTREHGGIIKSWKHTLHAEPAGEGRCRYSDTVEIDAGVFTPIIAVVGIGIYRYRHLRWRRLVRKHLMAEGPRYAVNAEAA</sequence>
<feature type="non-terminal residue" evidence="1">
    <location>
        <position position="1"/>
    </location>
</feature>
<evidence type="ECO:0000313" key="2">
    <source>
        <dbReference type="Proteomes" id="UP001597083"/>
    </source>
</evidence>
<proteinExistence type="predicted"/>
<name>A0ABW3C9X0_9ACTN</name>
<gene>
    <name evidence="1" type="ORF">ACFQ07_03450</name>
</gene>
<evidence type="ECO:0008006" key="3">
    <source>
        <dbReference type="Google" id="ProtNLM"/>
    </source>
</evidence>
<evidence type="ECO:0000313" key="1">
    <source>
        <dbReference type="EMBL" id="MFD0851256.1"/>
    </source>
</evidence>
<comment type="caution">
    <text evidence="1">The sequence shown here is derived from an EMBL/GenBank/DDBJ whole genome shotgun (WGS) entry which is preliminary data.</text>
</comment>
<protein>
    <recommendedName>
        <fullName evidence="3">SRPBCC family protein</fullName>
    </recommendedName>
</protein>